<dbReference type="KEGG" id="tom:BWR18_14785"/>
<name>A0A1P8MXP5_9RHOB</name>
<accession>A0A1P8MXP5</accession>
<dbReference type="EMBL" id="CP019312">
    <property type="protein sequence ID" value="APX12811.1"/>
    <property type="molecule type" value="Genomic_DNA"/>
</dbReference>
<sequence length="255" mass="26380">MTQVRAFSDEELTAYLDGEANDALHAEIDAALEADPAVADQLAMLDIPMVPIAEAYEALLQDAPPMPDLPEAAPVATPARGRWAWGVGTFATGLAAGLAVAMFTGFGTPEPAPRGWVSFVASYQVLYTPETLAIAQPTAEEAAVQLAAVSDALGIDVTGLPEAQGLTFKRAQVLGFNDKPLVQIAFARADGTPVALCIIPAGPDAAPVSMGAAEGMDLARWNTPGFGFLLIGGTDAAPLAEEAETFQSWSADIAI</sequence>
<reference evidence="1 2" key="1">
    <citation type="submission" date="2017-01" db="EMBL/GenBank/DDBJ databases">
        <title>Complete genome of Tateyamaria omphalii DOK1-4 isolated from seawater in Dokdo.</title>
        <authorList>
            <person name="Kim J.H."/>
            <person name="Chi W.-J."/>
        </authorList>
    </citation>
    <scope>NUCLEOTIDE SEQUENCE [LARGE SCALE GENOMIC DNA]</scope>
    <source>
        <strain evidence="1 2">DOK1-4</strain>
    </source>
</reference>
<evidence type="ECO:0000313" key="1">
    <source>
        <dbReference type="EMBL" id="APX12811.1"/>
    </source>
</evidence>
<proteinExistence type="predicted"/>
<dbReference type="RefSeq" id="WP_076629234.1">
    <property type="nucleotide sequence ID" value="NZ_CP019312.1"/>
</dbReference>
<dbReference type="AlphaFoldDB" id="A0A1P8MXP5"/>
<dbReference type="STRING" id="299262.BWR18_14785"/>
<gene>
    <name evidence="1" type="ORF">BWR18_14785</name>
</gene>
<protein>
    <submittedName>
        <fullName evidence="1">Uncharacterized protein</fullName>
    </submittedName>
</protein>
<organism evidence="1 2">
    <name type="scientific">Tateyamaria omphalii</name>
    <dbReference type="NCBI Taxonomy" id="299262"/>
    <lineage>
        <taxon>Bacteria</taxon>
        <taxon>Pseudomonadati</taxon>
        <taxon>Pseudomonadota</taxon>
        <taxon>Alphaproteobacteria</taxon>
        <taxon>Rhodobacterales</taxon>
        <taxon>Roseobacteraceae</taxon>
        <taxon>Tateyamaria</taxon>
    </lineage>
</organism>
<keyword evidence="2" id="KW-1185">Reference proteome</keyword>
<dbReference type="OrthoDB" id="7006010at2"/>
<dbReference type="Proteomes" id="UP000186336">
    <property type="component" value="Chromosome"/>
</dbReference>
<evidence type="ECO:0000313" key="2">
    <source>
        <dbReference type="Proteomes" id="UP000186336"/>
    </source>
</evidence>